<gene>
    <name evidence="3" type="ORF">H9L14_08935</name>
</gene>
<reference evidence="3 4" key="1">
    <citation type="submission" date="2020-08" db="EMBL/GenBank/DDBJ databases">
        <title>Genome sequence of Sphingomonas sediminicola KACC 15039T.</title>
        <authorList>
            <person name="Hyun D.-W."/>
            <person name="Bae J.-W."/>
        </authorList>
    </citation>
    <scope>NUCLEOTIDE SEQUENCE [LARGE SCALE GENOMIC DNA]</scope>
    <source>
        <strain evidence="3 4">KACC 15039</strain>
    </source>
</reference>
<evidence type="ECO:0000259" key="2">
    <source>
        <dbReference type="Pfam" id="PF13739"/>
    </source>
</evidence>
<evidence type="ECO:0000313" key="3">
    <source>
        <dbReference type="EMBL" id="QNP44872.1"/>
    </source>
</evidence>
<dbReference type="Pfam" id="PF13739">
    <property type="entry name" value="PdaC"/>
    <property type="match status" value="1"/>
</dbReference>
<dbReference type="RefSeq" id="WP_187707830.1">
    <property type="nucleotide sequence ID" value="NZ_CP060782.1"/>
</dbReference>
<dbReference type="InterPro" id="IPR025303">
    <property type="entry name" value="PdaC"/>
</dbReference>
<dbReference type="EMBL" id="CP060782">
    <property type="protein sequence ID" value="QNP44872.1"/>
    <property type="molecule type" value="Genomic_DNA"/>
</dbReference>
<feature type="domain" description="Deacetylase PdaC" evidence="2">
    <location>
        <begin position="51"/>
        <end position="123"/>
    </location>
</feature>
<dbReference type="Gene3D" id="3.30.565.40">
    <property type="entry name" value="Fervidobacterium nodosum Rt17-B1 like"/>
    <property type="match status" value="1"/>
</dbReference>
<proteinExistence type="predicted"/>
<organism evidence="3 4">
    <name type="scientific">Sphingomonas sediminicola</name>
    <dbReference type="NCBI Taxonomy" id="386874"/>
    <lineage>
        <taxon>Bacteria</taxon>
        <taxon>Pseudomonadati</taxon>
        <taxon>Pseudomonadota</taxon>
        <taxon>Alphaproteobacteria</taxon>
        <taxon>Sphingomonadales</taxon>
        <taxon>Sphingomonadaceae</taxon>
        <taxon>Sphingomonas</taxon>
    </lineage>
</organism>
<accession>A0ABX6T4Q3</accession>
<protein>
    <submittedName>
        <fullName evidence="3">DUF4163 domain-containing protein</fullName>
    </submittedName>
</protein>
<keyword evidence="4" id="KW-1185">Reference proteome</keyword>
<feature type="compositionally biased region" description="Low complexity" evidence="1">
    <location>
        <begin position="19"/>
        <end position="28"/>
    </location>
</feature>
<name>A0ABX6T4Q3_9SPHN</name>
<dbReference type="Proteomes" id="UP000516105">
    <property type="component" value="Chromosome"/>
</dbReference>
<evidence type="ECO:0000256" key="1">
    <source>
        <dbReference type="SAM" id="MobiDB-lite"/>
    </source>
</evidence>
<evidence type="ECO:0000313" key="4">
    <source>
        <dbReference type="Proteomes" id="UP000516105"/>
    </source>
</evidence>
<feature type="region of interest" description="Disordered" evidence="1">
    <location>
        <begin position="1"/>
        <end position="28"/>
    </location>
</feature>
<sequence length="252" mass="28203">MFPANDEAPTAVANQAESPKATPAPAAKPFKVEEESSLYNFSYSWSAEAAAVPQLVERFTKDMEKVKSEMIAGAKEDRDERLKQKFDYHTHEVQRSYETAGQSDQLLSLESSIYGFTGGAHGSSGSGSLLWDRKLAREVSIQDLLQPGTSWTGAIRQPFCVLLDREREKRRGEPVKKDDLFGNCPEYKEVTVLLSDSDKNGRFDHLVVIVDQYVAGPYAEGNYEISLPITAGMMERLKPEYRSSFEPRPPVK</sequence>